<dbReference type="Proteomes" id="UP000037843">
    <property type="component" value="Unassembled WGS sequence"/>
</dbReference>
<comment type="caution">
    <text evidence="2">The sequence shown here is derived from an EMBL/GenBank/DDBJ whole genome shotgun (WGS) entry which is preliminary data.</text>
</comment>
<gene>
    <name evidence="1" type="ORF">AN908_06855</name>
    <name evidence="2" type="ORF">AN908_07335</name>
</gene>
<evidence type="ECO:0000313" key="2">
    <source>
        <dbReference type="EMBL" id="KPG14358.1"/>
    </source>
</evidence>
<organism evidence="2 3">
    <name type="scientific">Mycobacteroides immunogenum</name>
    <dbReference type="NCBI Taxonomy" id="83262"/>
    <lineage>
        <taxon>Bacteria</taxon>
        <taxon>Bacillati</taxon>
        <taxon>Actinomycetota</taxon>
        <taxon>Actinomycetes</taxon>
        <taxon>Mycobacteriales</taxon>
        <taxon>Mycobacteriaceae</taxon>
        <taxon>Mycobacteroides</taxon>
    </lineage>
</organism>
<dbReference type="EMBL" id="LJFO01000003">
    <property type="protein sequence ID" value="KPG14358.1"/>
    <property type="molecule type" value="Genomic_DNA"/>
</dbReference>
<evidence type="ECO:0000313" key="1">
    <source>
        <dbReference type="EMBL" id="KPG14286.1"/>
    </source>
</evidence>
<protein>
    <submittedName>
        <fullName evidence="2">Uncharacterized protein</fullName>
    </submittedName>
</protein>
<dbReference type="AlphaFoldDB" id="A0A7V8LR14"/>
<name>A0A7V8LR14_9MYCO</name>
<sequence>MDWEYTGGLIYDDGAPVPIDDTYTYLASTWATPELKIDGDVLDCWTWADESGWDAGTYWPEEALEVLNGGV</sequence>
<evidence type="ECO:0000313" key="3">
    <source>
        <dbReference type="Proteomes" id="UP000037843"/>
    </source>
</evidence>
<proteinExistence type="predicted"/>
<accession>A0A7V8LR14</accession>
<dbReference type="EMBL" id="LJFO01000003">
    <property type="protein sequence ID" value="KPG14286.1"/>
    <property type="molecule type" value="Genomic_DNA"/>
</dbReference>
<reference evidence="2 3" key="1">
    <citation type="submission" date="2015-09" db="EMBL/GenBank/DDBJ databases">
        <title>Genome Sequences of Mycobacterium immunogenum Isolates, Recuperated from a Chloraminated Drinking Water Distribution System Simulator Subjected to Episodes of Nitrification.</title>
        <authorList>
            <person name="Gomez-Alvarez V."/>
            <person name="Revetta R.P."/>
        </authorList>
    </citation>
    <scope>NUCLEOTIDE SEQUENCE [LARGE SCALE GENOMIC DNA]</scope>
    <source>
        <strain evidence="2 3">H008</strain>
    </source>
</reference>